<feature type="transmembrane region" description="Helical" evidence="1">
    <location>
        <begin position="121"/>
        <end position="142"/>
    </location>
</feature>
<feature type="transmembrane region" description="Helical" evidence="1">
    <location>
        <begin position="6"/>
        <end position="27"/>
    </location>
</feature>
<comment type="caution">
    <text evidence="2">The sequence shown here is derived from an EMBL/GenBank/DDBJ whole genome shotgun (WGS) entry which is preliminary data.</text>
</comment>
<organism evidence="2 3">
    <name type="scientific">Candidatus Zambryskibacteria bacterium RIFCSPHIGHO2_01_FULL_46_25</name>
    <dbReference type="NCBI Taxonomy" id="1802738"/>
    <lineage>
        <taxon>Bacteria</taxon>
        <taxon>Candidatus Zambryskiibacteriota</taxon>
    </lineage>
</organism>
<dbReference type="Proteomes" id="UP000178107">
    <property type="component" value="Unassembled WGS sequence"/>
</dbReference>
<proteinExistence type="predicted"/>
<feature type="transmembrane region" description="Helical" evidence="1">
    <location>
        <begin position="90"/>
        <end position="109"/>
    </location>
</feature>
<keyword evidence="1" id="KW-0472">Membrane</keyword>
<sequence>MDMNAVLWTAIIIAGLAIVAVLVVWAVKKSFVPWLVRTLIKEGLVAGVESWRKRRLAAAQPIARPTPVASPAVTTTTTTRKRTLASRTGTISLLVGIVTFVLLLVWMRQSPGMMAAISQTGWWLGTGALALALLAGLAYLLYKAAQAKKWGLIVTVVIAVIVIYGYNNWWTTSPSSGTTLVPIAPIRTEEVLATREWSEVVEVPMCYRAKWQRQSPVAYEIMTQTGEVIDYPRDLVGTKKVRGKLESLRFRVTDPEQEAVVIKISFSPL</sequence>
<dbReference type="AlphaFoldDB" id="A0A1G2T1B5"/>
<evidence type="ECO:0000256" key="1">
    <source>
        <dbReference type="SAM" id="Phobius"/>
    </source>
</evidence>
<reference evidence="2 3" key="1">
    <citation type="journal article" date="2016" name="Nat. Commun.">
        <title>Thousands of microbial genomes shed light on interconnected biogeochemical processes in an aquifer system.</title>
        <authorList>
            <person name="Anantharaman K."/>
            <person name="Brown C.T."/>
            <person name="Hug L.A."/>
            <person name="Sharon I."/>
            <person name="Castelle C.J."/>
            <person name="Probst A.J."/>
            <person name="Thomas B.C."/>
            <person name="Singh A."/>
            <person name="Wilkins M.J."/>
            <person name="Karaoz U."/>
            <person name="Brodie E.L."/>
            <person name="Williams K.H."/>
            <person name="Hubbard S.S."/>
            <person name="Banfield J.F."/>
        </authorList>
    </citation>
    <scope>NUCLEOTIDE SEQUENCE [LARGE SCALE GENOMIC DNA]</scope>
</reference>
<feature type="transmembrane region" description="Helical" evidence="1">
    <location>
        <begin position="149"/>
        <end position="166"/>
    </location>
</feature>
<keyword evidence="1" id="KW-0812">Transmembrane</keyword>
<accession>A0A1G2T1B5</accession>
<name>A0A1G2T1B5_9BACT</name>
<evidence type="ECO:0000313" key="2">
    <source>
        <dbReference type="EMBL" id="OHA90421.1"/>
    </source>
</evidence>
<evidence type="ECO:0000313" key="3">
    <source>
        <dbReference type="Proteomes" id="UP000178107"/>
    </source>
</evidence>
<keyword evidence="1" id="KW-1133">Transmembrane helix</keyword>
<gene>
    <name evidence="2" type="ORF">A2838_02415</name>
</gene>
<dbReference type="EMBL" id="MHVH01000005">
    <property type="protein sequence ID" value="OHA90421.1"/>
    <property type="molecule type" value="Genomic_DNA"/>
</dbReference>
<protein>
    <submittedName>
        <fullName evidence="2">Uncharacterized protein</fullName>
    </submittedName>
</protein>